<keyword evidence="3" id="KW-1185">Reference proteome</keyword>
<reference evidence="2 3" key="1">
    <citation type="submission" date="2015-09" db="EMBL/GenBank/DDBJ databases">
        <title>Atta colombica WGS genome.</title>
        <authorList>
            <person name="Nygaard S."/>
            <person name="Hu H."/>
            <person name="Boomsma J."/>
            <person name="Zhang G."/>
        </authorList>
    </citation>
    <scope>NUCLEOTIDE SEQUENCE [LARGE SCALE GENOMIC DNA]</scope>
    <source>
        <strain evidence="2">Treedump-2</strain>
        <tissue evidence="2">Whole body</tissue>
    </source>
</reference>
<dbReference type="AlphaFoldDB" id="A0A195BC98"/>
<evidence type="ECO:0000313" key="3">
    <source>
        <dbReference type="Proteomes" id="UP000078540"/>
    </source>
</evidence>
<accession>A0A195BC98</accession>
<evidence type="ECO:0000256" key="1">
    <source>
        <dbReference type="SAM" id="MobiDB-lite"/>
    </source>
</evidence>
<feature type="region of interest" description="Disordered" evidence="1">
    <location>
        <begin position="109"/>
        <end position="138"/>
    </location>
</feature>
<sequence length="204" mass="23127">MRKPRSVVGIWRDAKEVLTKQASLGNEPQASCRNSRSGRETRKYAGVSGFLPARRLRELSRSLRVASAYVSGEPNDRVQMNEASAVGDDETPWPGQKSRRVVYRYYRAAGSGSAPSPRRNDSERPLTQAATRRDSTHVAQIARRSRVYACICTRTRIHAYTLTRRALLHVHGTHVNPRRVFALTLACVYPSAKGRRTGRRRRRR</sequence>
<gene>
    <name evidence="2" type="ORF">ALC53_07814</name>
</gene>
<evidence type="ECO:0000313" key="2">
    <source>
        <dbReference type="EMBL" id="KYM81820.1"/>
    </source>
</evidence>
<feature type="compositionally biased region" description="Polar residues" evidence="1">
    <location>
        <begin position="21"/>
        <end position="35"/>
    </location>
</feature>
<feature type="region of interest" description="Disordered" evidence="1">
    <location>
        <begin position="21"/>
        <end position="42"/>
    </location>
</feature>
<dbReference type="Proteomes" id="UP000078540">
    <property type="component" value="Unassembled WGS sequence"/>
</dbReference>
<organism evidence="2 3">
    <name type="scientific">Atta colombica</name>
    <dbReference type="NCBI Taxonomy" id="520822"/>
    <lineage>
        <taxon>Eukaryota</taxon>
        <taxon>Metazoa</taxon>
        <taxon>Ecdysozoa</taxon>
        <taxon>Arthropoda</taxon>
        <taxon>Hexapoda</taxon>
        <taxon>Insecta</taxon>
        <taxon>Pterygota</taxon>
        <taxon>Neoptera</taxon>
        <taxon>Endopterygota</taxon>
        <taxon>Hymenoptera</taxon>
        <taxon>Apocrita</taxon>
        <taxon>Aculeata</taxon>
        <taxon>Formicoidea</taxon>
        <taxon>Formicidae</taxon>
        <taxon>Myrmicinae</taxon>
        <taxon>Atta</taxon>
    </lineage>
</organism>
<proteinExistence type="predicted"/>
<name>A0A195BC98_9HYME</name>
<dbReference type="EMBL" id="KQ976529">
    <property type="protein sequence ID" value="KYM81820.1"/>
    <property type="molecule type" value="Genomic_DNA"/>
</dbReference>
<protein>
    <submittedName>
        <fullName evidence="2">Uncharacterized protein</fullName>
    </submittedName>
</protein>